<sequence length="137" mass="15109">MTSLSLTPKLELMALVVPSISCFCSSSSYLELRLSDFIRPNYTEPGHGPMETSQFLPGPCMVVNCNAGKWQQVGRSGVCRHPVRGVLPDPEKLEARNCSSMLVSNFVRPHDVPFPDTKVGVNGFACPFYFVDLRISV</sequence>
<evidence type="ECO:0000313" key="1">
    <source>
        <dbReference type="EMBL" id="KAI3748804.1"/>
    </source>
</evidence>
<name>A0ACB9DQ74_ARCLA</name>
<dbReference type="EMBL" id="CM042049">
    <property type="protein sequence ID" value="KAI3748804.1"/>
    <property type="molecule type" value="Genomic_DNA"/>
</dbReference>
<accession>A0ACB9DQ74</accession>
<organism evidence="1 2">
    <name type="scientific">Arctium lappa</name>
    <name type="common">Greater burdock</name>
    <name type="synonym">Lappa major</name>
    <dbReference type="NCBI Taxonomy" id="4217"/>
    <lineage>
        <taxon>Eukaryota</taxon>
        <taxon>Viridiplantae</taxon>
        <taxon>Streptophyta</taxon>
        <taxon>Embryophyta</taxon>
        <taxon>Tracheophyta</taxon>
        <taxon>Spermatophyta</taxon>
        <taxon>Magnoliopsida</taxon>
        <taxon>eudicotyledons</taxon>
        <taxon>Gunneridae</taxon>
        <taxon>Pentapetalae</taxon>
        <taxon>asterids</taxon>
        <taxon>campanulids</taxon>
        <taxon>Asterales</taxon>
        <taxon>Asteraceae</taxon>
        <taxon>Carduoideae</taxon>
        <taxon>Cardueae</taxon>
        <taxon>Arctiinae</taxon>
        <taxon>Arctium</taxon>
    </lineage>
</organism>
<proteinExistence type="predicted"/>
<comment type="caution">
    <text evidence="1">The sequence shown here is derived from an EMBL/GenBank/DDBJ whole genome shotgun (WGS) entry which is preliminary data.</text>
</comment>
<protein>
    <submittedName>
        <fullName evidence="1">Uncharacterized protein</fullName>
    </submittedName>
</protein>
<reference evidence="2" key="1">
    <citation type="journal article" date="2022" name="Mol. Ecol. Resour.">
        <title>The genomes of chicory, endive, great burdock and yacon provide insights into Asteraceae palaeo-polyploidization history and plant inulin production.</title>
        <authorList>
            <person name="Fan W."/>
            <person name="Wang S."/>
            <person name="Wang H."/>
            <person name="Wang A."/>
            <person name="Jiang F."/>
            <person name="Liu H."/>
            <person name="Zhao H."/>
            <person name="Xu D."/>
            <person name="Zhang Y."/>
        </authorList>
    </citation>
    <scope>NUCLEOTIDE SEQUENCE [LARGE SCALE GENOMIC DNA]</scope>
    <source>
        <strain evidence="2">cv. Niubang</strain>
    </source>
</reference>
<reference evidence="1 2" key="2">
    <citation type="journal article" date="2022" name="Mol. Ecol. Resour.">
        <title>The genomes of chicory, endive, great burdock and yacon provide insights into Asteraceae paleo-polyploidization history and plant inulin production.</title>
        <authorList>
            <person name="Fan W."/>
            <person name="Wang S."/>
            <person name="Wang H."/>
            <person name="Wang A."/>
            <person name="Jiang F."/>
            <person name="Liu H."/>
            <person name="Zhao H."/>
            <person name="Xu D."/>
            <person name="Zhang Y."/>
        </authorList>
    </citation>
    <scope>NUCLEOTIDE SEQUENCE [LARGE SCALE GENOMIC DNA]</scope>
    <source>
        <strain evidence="2">cv. Niubang</strain>
    </source>
</reference>
<evidence type="ECO:0000313" key="2">
    <source>
        <dbReference type="Proteomes" id="UP001055879"/>
    </source>
</evidence>
<keyword evidence="2" id="KW-1185">Reference proteome</keyword>
<dbReference type="Proteomes" id="UP001055879">
    <property type="component" value="Linkage Group LG03"/>
</dbReference>
<gene>
    <name evidence="1" type="ORF">L6452_12157</name>
</gene>